<dbReference type="EMBL" id="VOPL01000001">
    <property type="protein sequence ID" value="TXB71141.1"/>
    <property type="molecule type" value="Genomic_DNA"/>
</dbReference>
<dbReference type="InterPro" id="IPR027417">
    <property type="entry name" value="P-loop_NTPase"/>
</dbReference>
<dbReference type="Proteomes" id="UP000321562">
    <property type="component" value="Unassembled WGS sequence"/>
</dbReference>
<evidence type="ECO:0000313" key="1">
    <source>
        <dbReference type="EMBL" id="TXB71141.1"/>
    </source>
</evidence>
<gene>
    <name evidence="1" type="ORF">FQV27_04645</name>
</gene>
<dbReference type="OrthoDB" id="7630980at2"/>
<evidence type="ECO:0008006" key="3">
    <source>
        <dbReference type="Google" id="ProtNLM"/>
    </source>
</evidence>
<accession>A0A5C6S9I8</accession>
<proteinExistence type="predicted"/>
<sequence length="196" mass="21057">MTTTIPDMFRLRPGRTHEACGPAAASFAAIAAAGVTGNFLWVRERWVTGRLNPLGLHRFLDPARLLLAEVADQTEALAVAEEALRDGALRLIVTELSQPLSLTQGRRLQLAAQAGSSIGLGLIPEGLGSNATETRWLCSPVFDPAEKADSTLQEWKLIKNKSGTLGHWHVRWDAKAHRLDVVSPVGERPGPTASAG</sequence>
<comment type="caution">
    <text evidence="1">The sequence shown here is derived from an EMBL/GenBank/DDBJ whole genome shotgun (WGS) entry which is preliminary data.</text>
</comment>
<dbReference type="RefSeq" id="WP_147096639.1">
    <property type="nucleotide sequence ID" value="NZ_JBHUFH010000002.1"/>
</dbReference>
<dbReference type="AlphaFoldDB" id="A0A5C6S9I8"/>
<name>A0A5C6S9I8_9RHOB</name>
<evidence type="ECO:0000313" key="2">
    <source>
        <dbReference type="Proteomes" id="UP000321562"/>
    </source>
</evidence>
<keyword evidence="2" id="KW-1185">Reference proteome</keyword>
<organism evidence="1 2">
    <name type="scientific">Paracoccus aurantiacus</name>
    <dbReference type="NCBI Taxonomy" id="2599412"/>
    <lineage>
        <taxon>Bacteria</taxon>
        <taxon>Pseudomonadati</taxon>
        <taxon>Pseudomonadota</taxon>
        <taxon>Alphaproteobacteria</taxon>
        <taxon>Rhodobacterales</taxon>
        <taxon>Paracoccaceae</taxon>
        <taxon>Paracoccus</taxon>
    </lineage>
</organism>
<dbReference type="SUPFAM" id="SSF52540">
    <property type="entry name" value="P-loop containing nucleoside triphosphate hydrolases"/>
    <property type="match status" value="1"/>
</dbReference>
<reference evidence="1 2" key="1">
    <citation type="submission" date="2019-08" db="EMBL/GenBank/DDBJ databases">
        <authorList>
            <person name="Ye J."/>
        </authorList>
    </citation>
    <scope>NUCLEOTIDE SEQUENCE [LARGE SCALE GENOMIC DNA]</scope>
    <source>
        <strain evidence="1 2">TK008</strain>
    </source>
</reference>
<dbReference type="Gene3D" id="3.40.50.300">
    <property type="entry name" value="P-loop containing nucleotide triphosphate hydrolases"/>
    <property type="match status" value="1"/>
</dbReference>
<protein>
    <recommendedName>
        <fullName evidence="3">Protein ImuA</fullName>
    </recommendedName>
</protein>